<protein>
    <submittedName>
        <fullName evidence="2">Uncharacterized protein</fullName>
    </submittedName>
</protein>
<feature type="region of interest" description="Disordered" evidence="1">
    <location>
        <begin position="1"/>
        <end position="99"/>
    </location>
</feature>
<proteinExistence type="predicted"/>
<dbReference type="AlphaFoldDB" id="A0A6J4JLC7"/>
<feature type="compositionally biased region" description="Low complexity" evidence="1">
    <location>
        <begin position="52"/>
        <end position="68"/>
    </location>
</feature>
<accession>A0A6J4JLC7</accession>
<reference evidence="2" key="1">
    <citation type="submission" date="2020-02" db="EMBL/GenBank/DDBJ databases">
        <authorList>
            <person name="Meier V. D."/>
        </authorList>
    </citation>
    <scope>NUCLEOTIDE SEQUENCE</scope>
    <source>
        <strain evidence="2">AVDCRST_MAG41</strain>
    </source>
</reference>
<feature type="compositionally biased region" description="Pro residues" evidence="1">
    <location>
        <begin position="9"/>
        <end position="18"/>
    </location>
</feature>
<feature type="compositionally biased region" description="Low complexity" evidence="1">
    <location>
        <begin position="19"/>
        <end position="40"/>
    </location>
</feature>
<evidence type="ECO:0000256" key="1">
    <source>
        <dbReference type="SAM" id="MobiDB-lite"/>
    </source>
</evidence>
<name>A0A6J4JLC7_9ACTN</name>
<dbReference type="EMBL" id="CADCTP010000329">
    <property type="protein sequence ID" value="CAA9281561.1"/>
    <property type="molecule type" value="Genomic_DNA"/>
</dbReference>
<evidence type="ECO:0000313" key="2">
    <source>
        <dbReference type="EMBL" id="CAA9281561.1"/>
    </source>
</evidence>
<gene>
    <name evidence="2" type="ORF">AVDCRST_MAG41-3663</name>
</gene>
<organism evidence="2">
    <name type="scientific">uncultured Mycobacteriales bacterium</name>
    <dbReference type="NCBI Taxonomy" id="581187"/>
    <lineage>
        <taxon>Bacteria</taxon>
        <taxon>Bacillati</taxon>
        <taxon>Actinomycetota</taxon>
        <taxon>Actinomycetes</taxon>
        <taxon>Mycobacteriales</taxon>
        <taxon>environmental samples</taxon>
    </lineage>
</organism>
<sequence>MHCASRKVPVPPLLPAPGPYRSSRSATRSPTRARPPAATTGGEMQDKDRRPAGAASGPRPAAGFAGSAKNFASPGGGPAPSCRWSPSRRPGRQQRRDVA</sequence>